<sequence length="46" mass="4935">MASITTTDATDIFDEDWGAGQPVVLSHGRTEATTGRAVRELGTEDR</sequence>
<proteinExistence type="predicted"/>
<dbReference type="Proteomes" id="UP000322499">
    <property type="component" value="Unassembled WGS sequence"/>
</dbReference>
<evidence type="ECO:0000313" key="1">
    <source>
        <dbReference type="EMBL" id="TYP88332.1"/>
    </source>
</evidence>
<name>A0A5S5D0L4_9ACTN</name>
<reference evidence="1 2" key="1">
    <citation type="submission" date="2019-07" db="EMBL/GenBank/DDBJ databases">
        <title>Genomic Encyclopedia of Archaeal and Bacterial Type Strains, Phase II (KMG-II): from individual species to whole genera.</title>
        <authorList>
            <person name="Goeker M."/>
        </authorList>
    </citation>
    <scope>NUCLEOTIDE SEQUENCE [LARGE SCALE GENOMIC DNA]</scope>
    <source>
        <strain evidence="1 2">DSM 46842</strain>
    </source>
</reference>
<dbReference type="EMBL" id="VNHW01000004">
    <property type="protein sequence ID" value="TYP88332.1"/>
    <property type="molecule type" value="Genomic_DNA"/>
</dbReference>
<organism evidence="1 2">
    <name type="scientific">Blastococcus xanthinilyticus</name>
    <dbReference type="NCBI Taxonomy" id="1564164"/>
    <lineage>
        <taxon>Bacteria</taxon>
        <taxon>Bacillati</taxon>
        <taxon>Actinomycetota</taxon>
        <taxon>Actinomycetes</taxon>
        <taxon>Geodermatophilales</taxon>
        <taxon>Geodermatophilaceae</taxon>
        <taxon>Blastococcus</taxon>
    </lineage>
</organism>
<accession>A0A5S5D0L4</accession>
<evidence type="ECO:0000313" key="2">
    <source>
        <dbReference type="Proteomes" id="UP000322499"/>
    </source>
</evidence>
<gene>
    <name evidence="1" type="ORF">BD833_10435</name>
</gene>
<keyword evidence="2" id="KW-1185">Reference proteome</keyword>
<protein>
    <submittedName>
        <fullName evidence="1">Uncharacterized protein</fullName>
    </submittedName>
</protein>
<dbReference type="AlphaFoldDB" id="A0A5S5D0L4"/>
<dbReference type="RefSeq" id="WP_208092409.1">
    <property type="nucleotide sequence ID" value="NZ_VNHW01000004.1"/>
</dbReference>
<comment type="caution">
    <text evidence="1">The sequence shown here is derived from an EMBL/GenBank/DDBJ whole genome shotgun (WGS) entry which is preliminary data.</text>
</comment>